<keyword evidence="3" id="KW-0863">Zinc-finger</keyword>
<evidence type="ECO:0000256" key="4">
    <source>
        <dbReference type="ARBA" id="ARBA00022833"/>
    </source>
</evidence>
<comment type="caution">
    <text evidence="9">The sequence shown here is derived from an EMBL/GenBank/DDBJ whole genome shotgun (WGS) entry which is preliminary data.</text>
</comment>
<evidence type="ECO:0000313" key="9">
    <source>
        <dbReference type="EMBL" id="RXH77773.1"/>
    </source>
</evidence>
<name>A0A498I9J4_MALDO</name>
<evidence type="ECO:0000256" key="3">
    <source>
        <dbReference type="ARBA" id="ARBA00022771"/>
    </source>
</evidence>
<dbReference type="EMBL" id="RDQH01000340">
    <property type="protein sequence ID" value="RXH77773.1"/>
    <property type="molecule type" value="Genomic_DNA"/>
</dbReference>
<evidence type="ECO:0000256" key="6">
    <source>
        <dbReference type="ARBA" id="ARBA00023163"/>
    </source>
</evidence>
<dbReference type="InterPro" id="IPR055185">
    <property type="entry name" value="C2CH-4th_BIRD-IDD"/>
</dbReference>
<evidence type="ECO:0000259" key="7">
    <source>
        <dbReference type="Pfam" id="PF22992"/>
    </source>
</evidence>
<sequence length="118" mass="13431">MEVAAEVGQRSEEVSLRLPGGFLCTPRSVQSFGKHSEKKWKCDKCSKKYTVQSNWKAYSKICGTRKYKCDCGTLSSMRDSFITHMAFFSRLLSSLIRFISDEEQVIQPHAGVDEENQP</sequence>
<dbReference type="Proteomes" id="UP000290289">
    <property type="component" value="Chromosome 14"/>
</dbReference>
<keyword evidence="6" id="KW-0804">Transcription</keyword>
<protein>
    <submittedName>
        <fullName evidence="9">Uncharacterized protein</fullName>
    </submittedName>
</protein>
<proteinExistence type="predicted"/>
<keyword evidence="4" id="KW-0862">Zinc</keyword>
<dbReference type="AlphaFoldDB" id="A0A498I9J4"/>
<dbReference type="PANTHER" id="PTHR10593:SF236">
    <property type="entry name" value="PROTEIN INDETERMINATE-DOMAIN 11"/>
    <property type="match status" value="1"/>
</dbReference>
<dbReference type="Pfam" id="PF22995">
    <property type="entry name" value="C2CH-3rd_BIRD-IDD"/>
    <property type="match status" value="1"/>
</dbReference>
<accession>A0A498I9J4</accession>
<evidence type="ECO:0000259" key="8">
    <source>
        <dbReference type="Pfam" id="PF22995"/>
    </source>
</evidence>
<dbReference type="GO" id="GO:0008270">
    <property type="term" value="F:zinc ion binding"/>
    <property type="evidence" value="ECO:0007669"/>
    <property type="project" value="UniProtKB-KW"/>
</dbReference>
<dbReference type="STRING" id="3750.A0A498I9J4"/>
<evidence type="ECO:0000256" key="2">
    <source>
        <dbReference type="ARBA" id="ARBA00022737"/>
    </source>
</evidence>
<dbReference type="Pfam" id="PF22992">
    <property type="entry name" value="C2CH-4th_BIRD-IDD"/>
    <property type="match status" value="1"/>
</dbReference>
<evidence type="ECO:0000256" key="5">
    <source>
        <dbReference type="ARBA" id="ARBA00023015"/>
    </source>
</evidence>
<dbReference type="InterPro" id="IPR031140">
    <property type="entry name" value="IDD1-16"/>
</dbReference>
<feature type="domain" description="BIRD-IDD transcription factor fourth C2HC zinc finger" evidence="7">
    <location>
        <begin position="66"/>
        <end position="87"/>
    </location>
</feature>
<dbReference type="GO" id="GO:0005634">
    <property type="term" value="C:nucleus"/>
    <property type="evidence" value="ECO:0007669"/>
    <property type="project" value="TreeGrafter"/>
</dbReference>
<dbReference type="GO" id="GO:0003700">
    <property type="term" value="F:DNA-binding transcription factor activity"/>
    <property type="evidence" value="ECO:0007669"/>
    <property type="project" value="TreeGrafter"/>
</dbReference>
<feature type="domain" description="BIRD-IDD transcription factor third C2HC zinc finger" evidence="8">
    <location>
        <begin position="39"/>
        <end position="63"/>
    </location>
</feature>
<evidence type="ECO:0000313" key="10">
    <source>
        <dbReference type="Proteomes" id="UP000290289"/>
    </source>
</evidence>
<gene>
    <name evidence="9" type="ORF">DVH24_039744</name>
</gene>
<reference evidence="9 10" key="1">
    <citation type="submission" date="2018-10" db="EMBL/GenBank/DDBJ databases">
        <title>A high-quality apple genome assembly.</title>
        <authorList>
            <person name="Hu J."/>
        </authorList>
    </citation>
    <scope>NUCLEOTIDE SEQUENCE [LARGE SCALE GENOMIC DNA]</scope>
    <source>
        <strain evidence="10">cv. HFTH1</strain>
        <tissue evidence="9">Young leaf</tissue>
    </source>
</reference>
<dbReference type="PANTHER" id="PTHR10593">
    <property type="entry name" value="SERINE/THREONINE-PROTEIN KINASE RIO"/>
    <property type="match status" value="1"/>
</dbReference>
<evidence type="ECO:0000256" key="1">
    <source>
        <dbReference type="ARBA" id="ARBA00022723"/>
    </source>
</evidence>
<dbReference type="InterPro" id="IPR055187">
    <property type="entry name" value="C2CH-3rd_BIRD-IDD"/>
</dbReference>
<organism evidence="9 10">
    <name type="scientific">Malus domestica</name>
    <name type="common">Apple</name>
    <name type="synonym">Pyrus malus</name>
    <dbReference type="NCBI Taxonomy" id="3750"/>
    <lineage>
        <taxon>Eukaryota</taxon>
        <taxon>Viridiplantae</taxon>
        <taxon>Streptophyta</taxon>
        <taxon>Embryophyta</taxon>
        <taxon>Tracheophyta</taxon>
        <taxon>Spermatophyta</taxon>
        <taxon>Magnoliopsida</taxon>
        <taxon>eudicotyledons</taxon>
        <taxon>Gunneridae</taxon>
        <taxon>Pentapetalae</taxon>
        <taxon>rosids</taxon>
        <taxon>fabids</taxon>
        <taxon>Rosales</taxon>
        <taxon>Rosaceae</taxon>
        <taxon>Amygdaloideae</taxon>
        <taxon>Maleae</taxon>
        <taxon>Malus</taxon>
    </lineage>
</organism>
<keyword evidence="1" id="KW-0479">Metal-binding</keyword>
<keyword evidence="2" id="KW-0677">Repeat</keyword>
<keyword evidence="10" id="KW-1185">Reference proteome</keyword>
<keyword evidence="5" id="KW-0805">Transcription regulation</keyword>